<comment type="caution">
    <text evidence="3">The sequence shown here is derived from an EMBL/GenBank/DDBJ whole genome shotgun (WGS) entry which is preliminary data.</text>
</comment>
<keyword evidence="4" id="KW-1185">Reference proteome</keyword>
<dbReference type="GO" id="GO:0006351">
    <property type="term" value="P:DNA-templated transcription"/>
    <property type="evidence" value="ECO:0007669"/>
    <property type="project" value="InterPro"/>
</dbReference>
<evidence type="ECO:0000259" key="2">
    <source>
        <dbReference type="Pfam" id="PF04082"/>
    </source>
</evidence>
<reference evidence="3" key="1">
    <citation type="submission" date="2020-05" db="EMBL/GenBank/DDBJ databases">
        <title>Phylogenomic resolution of chytrid fungi.</title>
        <authorList>
            <person name="Stajich J.E."/>
            <person name="Amses K."/>
            <person name="Simmons R."/>
            <person name="Seto K."/>
            <person name="Myers J."/>
            <person name="Bonds A."/>
            <person name="Quandt C.A."/>
            <person name="Barry K."/>
            <person name="Liu P."/>
            <person name="Grigoriev I."/>
            <person name="Longcore J.E."/>
            <person name="James T.Y."/>
        </authorList>
    </citation>
    <scope>NUCLEOTIDE SEQUENCE</scope>
    <source>
        <strain evidence="3">PLAUS21</strain>
    </source>
</reference>
<feature type="domain" description="Xylanolytic transcriptional activator regulatory" evidence="2">
    <location>
        <begin position="42"/>
        <end position="195"/>
    </location>
</feature>
<gene>
    <name evidence="3" type="ORF">HK103_003056</name>
</gene>
<sequence length="214" mass="24230">MAAKLVKSNLNYIYELGLKRFSFPLSLIQDTFFRATADIFWPLKLAICATGALFLKPTVIPDQLTDRIELAKLYLYQAQTYDFLSNCDHVSVLTLYCISSVLFSNFSLKVDLDEKDAMLVHLKHAIDISKTIGLNTEVGIAKLSHFDYERENIRRIWWLLFSAFCSVPNSVGVGKINDTDHNVFLPSENFYFEAASEIQPIAQHSGVYGKDDSA</sequence>
<dbReference type="GO" id="GO:0008270">
    <property type="term" value="F:zinc ion binding"/>
    <property type="evidence" value="ECO:0007669"/>
    <property type="project" value="InterPro"/>
</dbReference>
<keyword evidence="1" id="KW-0539">Nucleus</keyword>
<evidence type="ECO:0000313" key="4">
    <source>
        <dbReference type="Proteomes" id="UP001210925"/>
    </source>
</evidence>
<organism evidence="3 4">
    <name type="scientific">Boothiomyces macroporosus</name>
    <dbReference type="NCBI Taxonomy" id="261099"/>
    <lineage>
        <taxon>Eukaryota</taxon>
        <taxon>Fungi</taxon>
        <taxon>Fungi incertae sedis</taxon>
        <taxon>Chytridiomycota</taxon>
        <taxon>Chytridiomycota incertae sedis</taxon>
        <taxon>Chytridiomycetes</taxon>
        <taxon>Rhizophydiales</taxon>
        <taxon>Terramycetaceae</taxon>
        <taxon>Boothiomyces</taxon>
    </lineage>
</organism>
<dbReference type="EMBL" id="JADGKB010000214">
    <property type="protein sequence ID" value="KAJ3250918.1"/>
    <property type="molecule type" value="Genomic_DNA"/>
</dbReference>
<accession>A0AAD5UCM5</accession>
<proteinExistence type="predicted"/>
<dbReference type="Pfam" id="PF04082">
    <property type="entry name" value="Fungal_trans"/>
    <property type="match status" value="1"/>
</dbReference>
<dbReference type="GO" id="GO:0003677">
    <property type="term" value="F:DNA binding"/>
    <property type="evidence" value="ECO:0007669"/>
    <property type="project" value="InterPro"/>
</dbReference>
<dbReference type="AlphaFoldDB" id="A0AAD5UCM5"/>
<dbReference type="Proteomes" id="UP001210925">
    <property type="component" value="Unassembled WGS sequence"/>
</dbReference>
<evidence type="ECO:0000313" key="3">
    <source>
        <dbReference type="EMBL" id="KAJ3250918.1"/>
    </source>
</evidence>
<name>A0AAD5UCM5_9FUNG</name>
<protein>
    <recommendedName>
        <fullName evidence="2">Xylanolytic transcriptional activator regulatory domain-containing protein</fullName>
    </recommendedName>
</protein>
<dbReference type="InterPro" id="IPR007219">
    <property type="entry name" value="XnlR_reg_dom"/>
</dbReference>
<evidence type="ECO:0000256" key="1">
    <source>
        <dbReference type="ARBA" id="ARBA00023242"/>
    </source>
</evidence>
<dbReference type="CDD" id="cd12148">
    <property type="entry name" value="fungal_TF_MHR"/>
    <property type="match status" value="1"/>
</dbReference>